<feature type="domain" description="Opacity-associated protein A LysM-like" evidence="1">
    <location>
        <begin position="184"/>
        <end position="265"/>
    </location>
</feature>
<feature type="domain" description="Opacity-associated protein A-like N-terminal" evidence="2">
    <location>
        <begin position="110"/>
        <end position="137"/>
    </location>
</feature>
<dbReference type="Proteomes" id="UP000006690">
    <property type="component" value="Chromosome"/>
</dbReference>
<dbReference type="Gene3D" id="3.10.450.350">
    <property type="match status" value="1"/>
</dbReference>
<accession>A0A0H3L071</accession>
<dbReference type="EMBL" id="AP012032">
    <property type="protein sequence ID" value="BAK12827.1"/>
    <property type="molecule type" value="Genomic_DNA"/>
</dbReference>
<reference evidence="4" key="1">
    <citation type="journal article" date="2012" name="Appl. Microbiol. Biotechnol.">
        <title>The complete genome sequence of Pantoea ananatis AJ13355, an organism with great biotechnological potential.</title>
        <authorList>
            <person name="Hara Y."/>
            <person name="Kadotani N."/>
            <person name="Izui H."/>
            <person name="Katashkina J.I."/>
            <person name="Kuvaeva T.M."/>
            <person name="Andreeva I.G."/>
            <person name="Golubeva L.I."/>
            <person name="Malko D.B."/>
            <person name="Makeev V.J."/>
            <person name="Mashko S.V."/>
            <person name="Kozlov Y.I."/>
        </authorList>
    </citation>
    <scope>NUCLEOTIDE SEQUENCE [LARGE SCALE GENOMIC DNA]</scope>
    <source>
        <strain evidence="4">AJ13355</strain>
    </source>
</reference>
<proteinExistence type="predicted"/>
<protein>
    <submittedName>
        <fullName evidence="3">Cell envelope opacity-associated protein A YtfB</fullName>
    </submittedName>
</protein>
<gene>
    <name evidence="3" type="primary">ytfB</name>
    <name evidence="3" type="ordered locus">PAJ_2747</name>
</gene>
<dbReference type="Pfam" id="PF04225">
    <property type="entry name" value="LysM_OapA"/>
    <property type="match status" value="1"/>
</dbReference>
<evidence type="ECO:0000259" key="2">
    <source>
        <dbReference type="Pfam" id="PF08525"/>
    </source>
</evidence>
<organism evidence="3 4">
    <name type="scientific">Pantoea ananatis (strain AJ13355)</name>
    <dbReference type="NCBI Taxonomy" id="932677"/>
    <lineage>
        <taxon>Bacteria</taxon>
        <taxon>Pseudomonadati</taxon>
        <taxon>Pseudomonadota</taxon>
        <taxon>Gammaproteobacteria</taxon>
        <taxon>Enterobacterales</taxon>
        <taxon>Erwiniaceae</taxon>
        <taxon>Pantoea</taxon>
    </lineage>
</organism>
<dbReference type="InterPro" id="IPR007340">
    <property type="entry name" value="LysM_Opacity-associatedA"/>
</dbReference>
<dbReference type="PATRIC" id="fig|932677.3.peg.3211"/>
<dbReference type="KEGG" id="paj:PAJ_2747"/>
<dbReference type="AlphaFoldDB" id="A0A0H3L071"/>
<evidence type="ECO:0000313" key="4">
    <source>
        <dbReference type="Proteomes" id="UP000006690"/>
    </source>
</evidence>
<dbReference type="GO" id="GO:0042834">
    <property type="term" value="F:peptidoglycan binding"/>
    <property type="evidence" value="ECO:0007669"/>
    <property type="project" value="InterPro"/>
</dbReference>
<dbReference type="eggNOG" id="COG3061">
    <property type="taxonomic scope" value="Bacteria"/>
</dbReference>
<name>A0A0H3L071_PANAA</name>
<sequence length="267" mass="30193">MTFAGERETIRRSNLSMLAGTSRPHCPYCISDKFFLVSGTIRKRENMGQIAPRRRRTHALRILTRLQAWLPQRTRPQGAGAEEPDMPSNVSSRLPHWLYRIWHFTDDIRWMDPLPAFHRRGIVLALLILLLAFLWPSSTPQYPVERPVTPSAEKEVPMQADIYNNKPAQSASQPEAKADSQGDWHSYQIASGQTLAQLFRDNNLPVNDVFAMARVEGNDQPLSTLKEGQQVKIRRDAKGVVTGLTLDGANGPVLFTRQPDGSFLRVE</sequence>
<dbReference type="InterPro" id="IPR013731">
    <property type="entry name" value="OapA_N"/>
</dbReference>
<evidence type="ECO:0000313" key="3">
    <source>
        <dbReference type="EMBL" id="BAK12827.1"/>
    </source>
</evidence>
<evidence type="ECO:0000259" key="1">
    <source>
        <dbReference type="Pfam" id="PF04225"/>
    </source>
</evidence>
<dbReference type="Pfam" id="PF08525">
    <property type="entry name" value="OapA_N"/>
    <property type="match status" value="1"/>
</dbReference>
<dbReference type="HOGENOM" id="CLU_065360_1_1_6"/>